<evidence type="ECO:0000313" key="2">
    <source>
        <dbReference type="Proteomes" id="UP000319769"/>
    </source>
</evidence>
<dbReference type="Proteomes" id="UP000319769">
    <property type="component" value="Unassembled WGS sequence"/>
</dbReference>
<sequence>MLQPGPGLHDSRTTGRFEVLPCFPCDDPVGASAWPDVEDALRPAGLRVFRAETIDEFEPVTREIADAIASSRVLLAYYSRALPGQYTSQWELTAAFVAAARHGDPAQRVLAINPESGTDHLEPVDLQDARFFSGPVTPESMPRLVELVREEVTATAVPLGPPSARGRIPPGHLIGRCPQQWSVHSALHGARCPGSTPYSRPVAVVHGLPVVGMTALAEQYAYLFHSAFDGGTLLTGSRRAYSIRSSYRRPRSARS</sequence>
<dbReference type="OrthoDB" id="3490462at2"/>
<organism evidence="1 2">
    <name type="scientific">Amycolatopsis acidicola</name>
    <dbReference type="NCBI Taxonomy" id="2596893"/>
    <lineage>
        <taxon>Bacteria</taxon>
        <taxon>Bacillati</taxon>
        <taxon>Actinomycetota</taxon>
        <taxon>Actinomycetes</taxon>
        <taxon>Pseudonocardiales</taxon>
        <taxon>Pseudonocardiaceae</taxon>
        <taxon>Amycolatopsis</taxon>
    </lineage>
</organism>
<accession>A0A5N0V9A0</accession>
<protein>
    <recommendedName>
        <fullName evidence="3">TIR domain-containing protein</fullName>
    </recommendedName>
</protein>
<keyword evidence="2" id="KW-1185">Reference proteome</keyword>
<dbReference type="EMBL" id="VMNW02000016">
    <property type="protein sequence ID" value="KAA9161630.1"/>
    <property type="molecule type" value="Genomic_DNA"/>
</dbReference>
<gene>
    <name evidence="1" type="ORF">FPZ12_014070</name>
</gene>
<evidence type="ECO:0008006" key="3">
    <source>
        <dbReference type="Google" id="ProtNLM"/>
    </source>
</evidence>
<proteinExistence type="predicted"/>
<evidence type="ECO:0000313" key="1">
    <source>
        <dbReference type="EMBL" id="KAA9161630.1"/>
    </source>
</evidence>
<dbReference type="AlphaFoldDB" id="A0A5N0V9A0"/>
<comment type="caution">
    <text evidence="1">The sequence shown here is derived from an EMBL/GenBank/DDBJ whole genome shotgun (WGS) entry which is preliminary data.</text>
</comment>
<dbReference type="RefSeq" id="WP_144746013.1">
    <property type="nucleotide sequence ID" value="NZ_VMNW02000016.1"/>
</dbReference>
<name>A0A5N0V9A0_9PSEU</name>
<reference evidence="1" key="1">
    <citation type="submission" date="2019-09" db="EMBL/GenBank/DDBJ databases">
        <authorList>
            <person name="Teo W.F.A."/>
            <person name="Duangmal K."/>
        </authorList>
    </citation>
    <scope>NUCLEOTIDE SEQUENCE [LARGE SCALE GENOMIC DNA]</scope>
    <source>
        <strain evidence="1">K81G1</strain>
    </source>
</reference>